<dbReference type="PANTHER" id="PTHR30352">
    <property type="entry name" value="PYRUVATE FORMATE-LYASE-ACTIVATING ENZYME"/>
    <property type="match status" value="1"/>
</dbReference>
<comment type="cofactor">
    <cofactor evidence="7">
        <name>[4Fe-4S] cluster</name>
        <dbReference type="ChEBI" id="CHEBI:49883"/>
    </cofactor>
    <text evidence="7">Binds 1 [4Fe-4S] cluster. The cluster is coordinated with 3 cysteines and an exchangeable S-adenosyl-L-methionine.</text>
</comment>
<dbReference type="CDD" id="cd01335">
    <property type="entry name" value="Radical_SAM"/>
    <property type="match status" value="1"/>
</dbReference>
<dbReference type="SUPFAM" id="SSF102114">
    <property type="entry name" value="Radical SAM enzymes"/>
    <property type="match status" value="1"/>
</dbReference>
<gene>
    <name evidence="9" type="primary">pflA</name>
    <name evidence="9" type="ORF">F1189_05600</name>
</gene>
<keyword evidence="10" id="KW-1185">Reference proteome</keyword>
<dbReference type="PROSITE" id="PS51918">
    <property type="entry name" value="RADICAL_SAM"/>
    <property type="match status" value="1"/>
</dbReference>
<comment type="catalytic activity">
    <reaction evidence="7">
        <text>glycyl-[formate C-acetyltransferase] + reduced [flavodoxin] + S-adenosyl-L-methionine = glycin-2-yl radical-[formate C-acetyltransferase] + semiquinone [flavodoxin] + 5'-deoxyadenosine + L-methionine + H(+)</text>
        <dbReference type="Rhea" id="RHEA:19225"/>
        <dbReference type="Rhea" id="RHEA-COMP:10622"/>
        <dbReference type="Rhea" id="RHEA-COMP:12190"/>
        <dbReference type="Rhea" id="RHEA-COMP:12191"/>
        <dbReference type="Rhea" id="RHEA-COMP:14480"/>
        <dbReference type="ChEBI" id="CHEBI:15378"/>
        <dbReference type="ChEBI" id="CHEBI:17319"/>
        <dbReference type="ChEBI" id="CHEBI:29947"/>
        <dbReference type="ChEBI" id="CHEBI:32722"/>
        <dbReference type="ChEBI" id="CHEBI:57618"/>
        <dbReference type="ChEBI" id="CHEBI:57844"/>
        <dbReference type="ChEBI" id="CHEBI:59789"/>
        <dbReference type="ChEBI" id="CHEBI:140311"/>
        <dbReference type="EC" id="1.97.1.4"/>
    </reaction>
</comment>
<evidence type="ECO:0000256" key="3">
    <source>
        <dbReference type="ARBA" id="ARBA00022691"/>
    </source>
</evidence>
<dbReference type="InterPro" id="IPR012838">
    <property type="entry name" value="PFL1_activating"/>
</dbReference>
<evidence type="ECO:0000313" key="9">
    <source>
        <dbReference type="EMBL" id="KAA5613541.1"/>
    </source>
</evidence>
<keyword evidence="4 7" id="KW-0479">Metal-binding</keyword>
<dbReference type="InterPro" id="IPR007197">
    <property type="entry name" value="rSAM"/>
</dbReference>
<evidence type="ECO:0000259" key="8">
    <source>
        <dbReference type="PROSITE" id="PS51918"/>
    </source>
</evidence>
<keyword evidence="3 7" id="KW-0949">S-adenosyl-L-methionine</keyword>
<name>A0A5M6IZ24_9PROT</name>
<dbReference type="InterPro" id="IPR013785">
    <property type="entry name" value="Aldolase_TIM"/>
</dbReference>
<dbReference type="GO" id="GO:0043365">
    <property type="term" value="F:[formate-C-acetyltransferase]-activating enzyme activity"/>
    <property type="evidence" value="ECO:0007669"/>
    <property type="project" value="UniProtKB-UniRule"/>
</dbReference>
<dbReference type="NCBIfam" id="TIGR02493">
    <property type="entry name" value="PFLA"/>
    <property type="match status" value="1"/>
</dbReference>
<evidence type="ECO:0000256" key="7">
    <source>
        <dbReference type="RuleBase" id="RU362053"/>
    </source>
</evidence>
<dbReference type="Pfam" id="PF04055">
    <property type="entry name" value="Radical_SAM"/>
    <property type="match status" value="1"/>
</dbReference>
<keyword evidence="7" id="KW-0963">Cytoplasm</keyword>
<dbReference type="InterPro" id="IPR058240">
    <property type="entry name" value="rSAM_sf"/>
</dbReference>
<dbReference type="EMBL" id="VWPK01000006">
    <property type="protein sequence ID" value="KAA5613541.1"/>
    <property type="molecule type" value="Genomic_DNA"/>
</dbReference>
<keyword evidence="2" id="KW-0119">Carbohydrate metabolism</keyword>
<dbReference type="InterPro" id="IPR034457">
    <property type="entry name" value="Organic_radical-activating"/>
</dbReference>
<keyword evidence="7 9" id="KW-0560">Oxidoreductase</keyword>
<organism evidence="9 10">
    <name type="scientific">Rhodovastum atsumiense</name>
    <dbReference type="NCBI Taxonomy" id="504468"/>
    <lineage>
        <taxon>Bacteria</taxon>
        <taxon>Pseudomonadati</taxon>
        <taxon>Pseudomonadota</taxon>
        <taxon>Alphaproteobacteria</taxon>
        <taxon>Acetobacterales</taxon>
        <taxon>Acetobacteraceae</taxon>
        <taxon>Rhodovastum</taxon>
    </lineage>
</organism>
<keyword evidence="9" id="KW-0456">Lyase</keyword>
<keyword evidence="1 7" id="KW-0004">4Fe-4S</keyword>
<sequence length="218" mass="24298">MFRCLYCHNPDTWKLHNGRAVTLDEALAEVRPYAGFLRFAGGVTISGGEPMLQAGFVGALTRRIKTELRLHVALDTQGFLHDTLDDAWFDPIDLVLLDIKHSDPGQYRRLTGQELQPTLDFAQRLVRLGKRMWIRYVLVPGWTDGDDDILKLADFLASLGPAVDRVEVLPFHQMGAHKWQALGLTYELADTPTPTQAETARAVALFAARGLPVPDASH</sequence>
<reference evidence="9 10" key="1">
    <citation type="submission" date="2019-09" db="EMBL/GenBank/DDBJ databases">
        <title>Genome sequence of Rhodovastum atsumiense, a diverse member of the Acetobacteraceae family of non-sulfur purple photosynthetic bacteria.</title>
        <authorList>
            <person name="Meyer T."/>
            <person name="Kyndt J."/>
        </authorList>
    </citation>
    <scope>NUCLEOTIDE SEQUENCE [LARGE SCALE GENOMIC DNA]</scope>
    <source>
        <strain evidence="9 10">DSM 21279</strain>
    </source>
</reference>
<dbReference type="OrthoDB" id="9792276at2"/>
<dbReference type="GO" id="GO:0051539">
    <property type="term" value="F:4 iron, 4 sulfur cluster binding"/>
    <property type="evidence" value="ECO:0007669"/>
    <property type="project" value="UniProtKB-UniRule"/>
</dbReference>
<protein>
    <recommendedName>
        <fullName evidence="7">Pyruvate formate-lyase-activating enzyme</fullName>
        <ecNumber evidence="7">1.97.1.4</ecNumber>
    </recommendedName>
</protein>
<evidence type="ECO:0000256" key="2">
    <source>
        <dbReference type="ARBA" id="ARBA00022526"/>
    </source>
</evidence>
<keyword evidence="5 7" id="KW-0408">Iron</keyword>
<keyword evidence="9" id="KW-0670">Pyruvate</keyword>
<comment type="caution">
    <text evidence="9">The sequence shown here is derived from an EMBL/GenBank/DDBJ whole genome shotgun (WGS) entry which is preliminary data.</text>
</comment>
<dbReference type="GO" id="GO:0016829">
    <property type="term" value="F:lyase activity"/>
    <property type="evidence" value="ECO:0007669"/>
    <property type="project" value="UniProtKB-KW"/>
</dbReference>
<comment type="function">
    <text evidence="7">Activation of pyruvate formate-lyase under anaerobic conditions by generation of an organic free radical, using S-adenosylmethionine and reduced flavodoxin as cosubstrates to produce 5'-deoxy-adenosine.</text>
</comment>
<comment type="subcellular location">
    <subcellularLocation>
        <location evidence="7">Cytoplasm</location>
    </subcellularLocation>
</comment>
<dbReference type="Gene3D" id="3.20.20.70">
    <property type="entry name" value="Aldolase class I"/>
    <property type="match status" value="1"/>
</dbReference>
<dbReference type="Proteomes" id="UP000325255">
    <property type="component" value="Unassembled WGS sequence"/>
</dbReference>
<keyword evidence="2" id="KW-0313">Glucose metabolism</keyword>
<dbReference type="PANTHER" id="PTHR30352:SF5">
    <property type="entry name" value="PYRUVATE FORMATE-LYASE 1-ACTIVATING ENZYME"/>
    <property type="match status" value="1"/>
</dbReference>
<dbReference type="GO" id="GO:0005737">
    <property type="term" value="C:cytoplasm"/>
    <property type="evidence" value="ECO:0007669"/>
    <property type="project" value="UniProtKB-SubCell"/>
</dbReference>
<keyword evidence="6 7" id="KW-0411">Iron-sulfur</keyword>
<evidence type="ECO:0000256" key="5">
    <source>
        <dbReference type="ARBA" id="ARBA00023004"/>
    </source>
</evidence>
<proteinExistence type="inferred from homology"/>
<evidence type="ECO:0000256" key="4">
    <source>
        <dbReference type="ARBA" id="ARBA00022723"/>
    </source>
</evidence>
<comment type="similarity">
    <text evidence="7">Belongs to the organic radical-activating enzymes family.</text>
</comment>
<dbReference type="GO" id="GO:0046872">
    <property type="term" value="F:metal ion binding"/>
    <property type="evidence" value="ECO:0007669"/>
    <property type="project" value="UniProtKB-UniRule"/>
</dbReference>
<feature type="domain" description="Radical SAM core" evidence="8">
    <location>
        <begin position="1"/>
        <end position="212"/>
    </location>
</feature>
<accession>A0A5M6IZ24</accession>
<dbReference type="EC" id="1.97.1.4" evidence="7"/>
<dbReference type="AlphaFoldDB" id="A0A5M6IZ24"/>
<evidence type="ECO:0000313" key="10">
    <source>
        <dbReference type="Proteomes" id="UP000325255"/>
    </source>
</evidence>
<evidence type="ECO:0000256" key="1">
    <source>
        <dbReference type="ARBA" id="ARBA00022485"/>
    </source>
</evidence>
<evidence type="ECO:0000256" key="6">
    <source>
        <dbReference type="ARBA" id="ARBA00023014"/>
    </source>
</evidence>
<dbReference type="GO" id="GO:0006006">
    <property type="term" value="P:glucose metabolic process"/>
    <property type="evidence" value="ECO:0007669"/>
    <property type="project" value="UniProtKB-KW"/>
</dbReference>